<dbReference type="Pfam" id="PF00443">
    <property type="entry name" value="UCH"/>
    <property type="match status" value="1"/>
</dbReference>
<dbReference type="Gene3D" id="2.30.30.380">
    <property type="entry name" value="Zn-finger domain of Sec23/24"/>
    <property type="match status" value="1"/>
</dbReference>
<evidence type="ECO:0000313" key="14">
    <source>
        <dbReference type="Proteomes" id="UP000059188"/>
    </source>
</evidence>
<dbReference type="InterPro" id="IPR028889">
    <property type="entry name" value="USP"/>
</dbReference>
<dbReference type="PROSITE" id="PS50235">
    <property type="entry name" value="USP_3"/>
    <property type="match status" value="1"/>
</dbReference>
<reference evidence="13 14" key="1">
    <citation type="submission" date="2014-11" db="EMBL/GenBank/DDBJ databases">
        <authorList>
            <person name="Wibberg Daniel"/>
        </authorList>
    </citation>
    <scope>NUCLEOTIDE SEQUENCE [LARGE SCALE GENOMIC DNA]</scope>
    <source>
        <strain evidence="13">Rhizoctonia solani AG1-IB 7/3/14</strain>
    </source>
</reference>
<name>A0A0B7F6H0_THACB</name>
<feature type="region of interest" description="Disordered" evidence="9">
    <location>
        <begin position="1"/>
        <end position="38"/>
    </location>
</feature>
<feature type="domain" description="Ubiquitin-like" evidence="10">
    <location>
        <begin position="1016"/>
        <end position="1085"/>
    </location>
</feature>
<dbReference type="InterPro" id="IPR033841">
    <property type="entry name" value="Pep_USP48"/>
</dbReference>
<dbReference type="PROSITE" id="PS51283">
    <property type="entry name" value="DUSP"/>
    <property type="match status" value="1"/>
</dbReference>
<dbReference type="PROSITE" id="PS00973">
    <property type="entry name" value="USP_2"/>
    <property type="match status" value="1"/>
</dbReference>
<proteinExistence type="inferred from homology"/>
<evidence type="ECO:0000256" key="5">
    <source>
        <dbReference type="ARBA" id="ARBA00022737"/>
    </source>
</evidence>
<dbReference type="GO" id="GO:0016579">
    <property type="term" value="P:protein deubiquitination"/>
    <property type="evidence" value="ECO:0007669"/>
    <property type="project" value="InterPro"/>
</dbReference>
<dbReference type="SUPFAM" id="SSF90209">
    <property type="entry name" value="Ran binding protein zinc finger-like"/>
    <property type="match status" value="1"/>
</dbReference>
<keyword evidence="6" id="KW-0833">Ubl conjugation pathway</keyword>
<evidence type="ECO:0000256" key="1">
    <source>
        <dbReference type="ARBA" id="ARBA00000707"/>
    </source>
</evidence>
<dbReference type="InterPro" id="IPR035927">
    <property type="entry name" value="DUSP-like_sf"/>
</dbReference>
<feature type="domain" description="DUSP" evidence="12">
    <location>
        <begin position="794"/>
        <end position="905"/>
    </location>
</feature>
<dbReference type="GO" id="GO:0006508">
    <property type="term" value="P:proteolysis"/>
    <property type="evidence" value="ECO:0007669"/>
    <property type="project" value="UniProtKB-KW"/>
</dbReference>
<evidence type="ECO:0000259" key="11">
    <source>
        <dbReference type="PROSITE" id="PS50235"/>
    </source>
</evidence>
<feature type="region of interest" description="Disordered" evidence="9">
    <location>
        <begin position="979"/>
        <end position="1006"/>
    </location>
</feature>
<keyword evidence="4" id="KW-0645">Protease</keyword>
<dbReference type="AlphaFoldDB" id="A0A0B7F6H0"/>
<evidence type="ECO:0000256" key="6">
    <source>
        <dbReference type="ARBA" id="ARBA00022786"/>
    </source>
</evidence>
<evidence type="ECO:0000256" key="7">
    <source>
        <dbReference type="ARBA" id="ARBA00022801"/>
    </source>
</evidence>
<feature type="domain" description="USP" evidence="11">
    <location>
        <begin position="160"/>
        <end position="470"/>
    </location>
</feature>
<evidence type="ECO:0000259" key="10">
    <source>
        <dbReference type="PROSITE" id="PS50053"/>
    </source>
</evidence>
<dbReference type="InterPro" id="IPR006615">
    <property type="entry name" value="Pept_C19_DUSP"/>
</dbReference>
<evidence type="ECO:0000256" key="3">
    <source>
        <dbReference type="ARBA" id="ARBA00012759"/>
    </source>
</evidence>
<dbReference type="Gene3D" id="3.90.70.10">
    <property type="entry name" value="Cysteine proteinases"/>
    <property type="match status" value="1"/>
</dbReference>
<feature type="region of interest" description="Disordered" evidence="9">
    <location>
        <begin position="564"/>
        <end position="589"/>
    </location>
</feature>
<dbReference type="PANTHER" id="PTHR24006">
    <property type="entry name" value="UBIQUITIN CARBOXYL-TERMINAL HYDROLASE"/>
    <property type="match status" value="1"/>
</dbReference>
<dbReference type="InterPro" id="IPR050164">
    <property type="entry name" value="Peptidase_C19"/>
</dbReference>
<keyword evidence="7 13" id="KW-0378">Hydrolase</keyword>
<dbReference type="Proteomes" id="UP000059188">
    <property type="component" value="Unassembled WGS sequence"/>
</dbReference>
<evidence type="ECO:0000313" key="13">
    <source>
        <dbReference type="EMBL" id="CEL51827.1"/>
    </source>
</evidence>
<comment type="catalytic activity">
    <reaction evidence="1">
        <text>Thiol-dependent hydrolysis of ester, thioester, amide, peptide and isopeptide bonds formed by the C-terminal Gly of ubiquitin (a 76-residue protein attached to proteins as an intracellular targeting signal).</text>
        <dbReference type="EC" id="3.4.19.12"/>
    </reaction>
</comment>
<dbReference type="InterPro" id="IPR044743">
    <property type="entry name" value="Ubl_USP48"/>
</dbReference>
<dbReference type="InterPro" id="IPR029071">
    <property type="entry name" value="Ubiquitin-like_domsf"/>
</dbReference>
<dbReference type="EC" id="3.4.19.12" evidence="3"/>
<dbReference type="CDD" id="cd01795">
    <property type="entry name" value="Ubl_USP48"/>
    <property type="match status" value="1"/>
</dbReference>
<dbReference type="GO" id="GO:0005829">
    <property type="term" value="C:cytosol"/>
    <property type="evidence" value="ECO:0007669"/>
    <property type="project" value="TreeGrafter"/>
</dbReference>
<dbReference type="InterPro" id="IPR001394">
    <property type="entry name" value="Peptidase_C19_UCH"/>
</dbReference>
<dbReference type="Gene3D" id="3.10.20.90">
    <property type="entry name" value="Phosphatidylinositol 3-kinase Catalytic Subunit, Chain A, domain 1"/>
    <property type="match status" value="1"/>
</dbReference>
<evidence type="ECO:0000256" key="9">
    <source>
        <dbReference type="SAM" id="MobiDB-lite"/>
    </source>
</evidence>
<organism evidence="13 14">
    <name type="scientific">Thanatephorus cucumeris (strain AG1-IB / isolate 7/3/14)</name>
    <name type="common">Lettuce bottom rot fungus</name>
    <name type="synonym">Rhizoctonia solani</name>
    <dbReference type="NCBI Taxonomy" id="1108050"/>
    <lineage>
        <taxon>Eukaryota</taxon>
        <taxon>Fungi</taxon>
        <taxon>Dikarya</taxon>
        <taxon>Basidiomycota</taxon>
        <taxon>Agaricomycotina</taxon>
        <taxon>Agaricomycetes</taxon>
        <taxon>Cantharellales</taxon>
        <taxon>Ceratobasidiaceae</taxon>
        <taxon>Rhizoctonia</taxon>
        <taxon>Rhizoctonia solani AG-1</taxon>
    </lineage>
</organism>
<dbReference type="GO" id="GO:0004843">
    <property type="term" value="F:cysteine-type deubiquitinase activity"/>
    <property type="evidence" value="ECO:0007669"/>
    <property type="project" value="UniProtKB-EC"/>
</dbReference>
<keyword evidence="5" id="KW-0677">Repeat</keyword>
<dbReference type="OrthoDB" id="289038at2759"/>
<comment type="similarity">
    <text evidence="2">Belongs to the peptidase C19 family.</text>
</comment>
<dbReference type="SUPFAM" id="SSF143791">
    <property type="entry name" value="DUSP-like"/>
    <property type="match status" value="1"/>
</dbReference>
<sequence length="1249" mass="139998">MIKHHIRQTSSTRDPPWRGQARRPVPKGLARGERLSRSAFATAATPEWGWVGTEVSAAEDIGPQHRAAACGFRKYICKNQHAPRADPPAGESGAEDDVVVISSDDAPECSMKFCKTNPNCCNHLGQRKWENEVMARKWYLEAAGLGEDPNTSAEGLGLPVGLKNLGATCYANAFLQVWFQDIAFRAGVFNCDPELSLLPGKSVEESPIYQLQMTFGALQHSKEKAFNPVKLVECLGIRTGEQQDAQEFSKLFMSHLDNEFKKQENASVRSLVTDQFEGRQVYGTRCARCENASEHSSNFLEIEISLTSDCTLEERLKANLEDEKLDGDNRYDCSTCGSKQDAFRYLKLTDLPPVLHFSVLRFVFDAKDFSRKKSKHAITFPHSINMRPFLNEEGPEIWYDLRGILLHRGPSAYHGHYEAQVFDVTRGIWFQFNDEEVRELKIEDLVGKQTGGTPRSQASKDAYMLIYAQRSAPSLDASTLSLPKHAFDAVQRLNKAYTDSCDTYLRKKQELESGFRLLRERKRQIYQTWQISDVDEVSMVLSKSALEGWLVKELDKATFSLPSRVTAEGPSLPPSRRSCSPSPPPPSEIFQVSDALRDNSNTQNQLNETPSHTGDRIVCTHGLLDPEASANMKRISLSAWENIQKIGINAKAIESNRICEDCTASLFNEKFYTIQHDDMISRFDASMGRDRGAGKEWWISRSWLKDWRLKRPKMHVTGCRDPIPDASRFRSDVYCEHDRLIPSQKFREKISTRALDILKEAFPEFQPPDTETKVCAICEAVVASDKEATREAKAKADAERMRLLLLSRREFLGGFKIMRMVEDWTYVIIPLPFLTQWRAWLAKPLVAPRPSTITNDEFVCEHGGLVIDLAEERETEGVVCIISLNEWEVIHELYGGGPYIECSLVKPDDHPGGPRLQSNPRLCQDCRKTRLSNYDRAQITIYRLADGESLADINGVTKEPAQEKTQITDVDVIHVDDTDAESPTLSDSSPPARAPGNRKRPKPITTYTGQRRSKRIRTAATSKKGKTFSIYVGKNDTIRDVKSKIQDAEDIAPFYQQLYLHGVELIDDTQTLLQTGFLRTDRLVLRAIEVMDEDEAINWALTSGDVEPKTVRPRDEGRAFGGTLLGSTYTAPVAPTTSAELPASASIAVTIAATPQPALNGTLEPRSSKENDASEDQDILSLPSTISDGNMDLDSRLAQELAVEDADPSFVFLEDEIAVAGISCTSCTYFNHPGLKYCEMCETELAPKQ</sequence>
<dbReference type="GO" id="GO:0005634">
    <property type="term" value="C:nucleus"/>
    <property type="evidence" value="ECO:0007669"/>
    <property type="project" value="TreeGrafter"/>
</dbReference>
<dbReference type="InterPro" id="IPR018200">
    <property type="entry name" value="USP_CS"/>
</dbReference>
<dbReference type="InterPro" id="IPR036443">
    <property type="entry name" value="Znf_RanBP2_sf"/>
</dbReference>
<dbReference type="PROSITE" id="PS00972">
    <property type="entry name" value="USP_1"/>
    <property type="match status" value="1"/>
</dbReference>
<keyword evidence="8" id="KW-0788">Thiol protease</keyword>
<dbReference type="EMBL" id="LN679100">
    <property type="protein sequence ID" value="CEL51827.1"/>
    <property type="molecule type" value="Genomic_DNA"/>
</dbReference>
<dbReference type="InterPro" id="IPR038765">
    <property type="entry name" value="Papain-like_cys_pep_sf"/>
</dbReference>
<dbReference type="SUPFAM" id="SSF54001">
    <property type="entry name" value="Cysteine proteinases"/>
    <property type="match status" value="1"/>
</dbReference>
<dbReference type="InterPro" id="IPR000626">
    <property type="entry name" value="Ubiquitin-like_dom"/>
</dbReference>
<dbReference type="STRING" id="1108050.A0A0B7F6H0"/>
<evidence type="ECO:0000256" key="2">
    <source>
        <dbReference type="ARBA" id="ARBA00009085"/>
    </source>
</evidence>
<dbReference type="Pfam" id="PF00240">
    <property type="entry name" value="ubiquitin"/>
    <property type="match status" value="1"/>
</dbReference>
<evidence type="ECO:0000256" key="4">
    <source>
        <dbReference type="ARBA" id="ARBA00022670"/>
    </source>
</evidence>
<protein>
    <recommendedName>
        <fullName evidence="3">ubiquitinyl hydrolase 1</fullName>
        <ecNumber evidence="3">3.4.19.12</ecNumber>
    </recommendedName>
</protein>
<evidence type="ECO:0000256" key="8">
    <source>
        <dbReference type="ARBA" id="ARBA00022807"/>
    </source>
</evidence>
<dbReference type="CDD" id="cd02668">
    <property type="entry name" value="Peptidase_C19L"/>
    <property type="match status" value="1"/>
</dbReference>
<dbReference type="PANTHER" id="PTHR24006:SF888">
    <property type="entry name" value="UBIQUITIN CARBOXYL-TERMINAL HYDROLASE 30"/>
    <property type="match status" value="1"/>
</dbReference>
<gene>
    <name evidence="13" type="ORF">RSOLAG1IB_00362</name>
</gene>
<keyword evidence="14" id="KW-1185">Reference proteome</keyword>
<dbReference type="SUPFAM" id="SSF54236">
    <property type="entry name" value="Ubiquitin-like"/>
    <property type="match status" value="1"/>
</dbReference>
<dbReference type="GO" id="GO:0004197">
    <property type="term" value="F:cysteine-type endopeptidase activity"/>
    <property type="evidence" value="ECO:0007669"/>
    <property type="project" value="InterPro"/>
</dbReference>
<evidence type="ECO:0000259" key="12">
    <source>
        <dbReference type="PROSITE" id="PS51283"/>
    </source>
</evidence>
<dbReference type="PROSITE" id="PS50053">
    <property type="entry name" value="UBIQUITIN_2"/>
    <property type="match status" value="1"/>
</dbReference>
<accession>A0A0B7F6H0</accession>